<gene>
    <name evidence="2" type="primary">EOG090X06XP</name>
</gene>
<dbReference type="GO" id="GO:0005802">
    <property type="term" value="C:trans-Golgi network"/>
    <property type="evidence" value="ECO:0007669"/>
    <property type="project" value="TreeGrafter"/>
</dbReference>
<dbReference type="EMBL" id="LR023417">
    <property type="protein sequence ID" value="SVE93036.1"/>
    <property type="molecule type" value="mRNA"/>
</dbReference>
<protein>
    <submittedName>
        <fullName evidence="2">EOG090X06XP</fullName>
    </submittedName>
</protein>
<dbReference type="PANTHER" id="PTHR13465:SF2">
    <property type="entry name" value="PHAGOSOME ASSEMBLY FACTOR 1"/>
    <property type="match status" value="1"/>
</dbReference>
<dbReference type="AlphaFoldDB" id="A0A4Y7NKB8"/>
<reference evidence="2" key="1">
    <citation type="submission" date="2018-08" db="EMBL/GenBank/DDBJ databases">
        <authorList>
            <person name="Cornetti L."/>
        </authorList>
    </citation>
    <scope>NUCLEOTIDE SEQUENCE</scope>
    <source>
        <strain evidence="2">DE-FRO-2-1</strain>
    </source>
</reference>
<dbReference type="InterPro" id="IPR005373">
    <property type="entry name" value="PHAF1"/>
</dbReference>
<dbReference type="InterPro" id="IPR039156">
    <property type="entry name" value="PHAF1/BROMI"/>
</dbReference>
<evidence type="ECO:0000313" key="2">
    <source>
        <dbReference type="EMBL" id="SVE93036.1"/>
    </source>
</evidence>
<organism evidence="2">
    <name type="scientific">Moina brachiata</name>
    <dbReference type="NCBI Taxonomy" id="675436"/>
    <lineage>
        <taxon>Eukaryota</taxon>
        <taxon>Metazoa</taxon>
        <taxon>Ecdysozoa</taxon>
        <taxon>Arthropoda</taxon>
        <taxon>Crustacea</taxon>
        <taxon>Branchiopoda</taxon>
        <taxon>Diplostraca</taxon>
        <taxon>Cladocera</taxon>
        <taxon>Anomopoda</taxon>
        <taxon>Moinidae</taxon>
        <taxon>Moina</taxon>
    </lineage>
</organism>
<dbReference type="GO" id="GO:0043001">
    <property type="term" value="P:Golgi to plasma membrane protein transport"/>
    <property type="evidence" value="ECO:0007669"/>
    <property type="project" value="TreeGrafter"/>
</dbReference>
<evidence type="ECO:0000256" key="1">
    <source>
        <dbReference type="ARBA" id="ARBA00024339"/>
    </source>
</evidence>
<sequence length="419" mass="47072">MLELEVVPERSLGCEHWEFILGMPFSQAVCICVSQVAVMKKAQVIYNENDPLASDLILSLPSDGIRLLFDSVTQRLRVIEVFGMHLVKLKYCGLVFNSTDVIPTIDQIDHSFGATHPGIYDSEKRIFTLNFRGISFMFPVEQASESRYVRGLGSLQFANGSSPIASKMFIFNGNSLADSKPPALPISCFFSHPYLQSLEVIRQNGFTCGVKLSLLCEGPSQVLEPRRHSCVQELIFGASAEDVLTLLGSPSRVFYKDEDKMRIHSPLSQRRAPAPFSDYFYNYFTLGMDLLFDGKFHKLKKFVLHTNYPGHYNFNMYHRCEFKLQLPSKVTPSDPTSLVDLSPTLVTVTAYSRWDEVCEKVQPSSRPIVLHRSSSTNTTNPFGSTFCYGVEDIIFEVMPNNLIASVTLYASDDNASLLD</sequence>
<proteinExistence type="evidence at transcript level"/>
<dbReference type="PANTHER" id="PTHR13465">
    <property type="entry name" value="UPF0183 PROTEIN"/>
    <property type="match status" value="1"/>
</dbReference>
<accession>A0A4Y7NKB8</accession>
<dbReference type="Pfam" id="PF03676">
    <property type="entry name" value="PHAF1"/>
    <property type="match status" value="1"/>
</dbReference>
<comment type="similarity">
    <text evidence="1">Belongs to the PHAF1 family.</text>
</comment>
<name>A0A4Y7NKB8_9CRUS</name>